<dbReference type="GO" id="GO:0006313">
    <property type="term" value="P:DNA transposition"/>
    <property type="evidence" value="ECO:0007669"/>
    <property type="project" value="InterPro"/>
</dbReference>
<protein>
    <recommendedName>
        <fullName evidence="5">Transposase</fullName>
    </recommendedName>
</protein>
<gene>
    <name evidence="3" type="ORF">LOD99_5036</name>
</gene>
<dbReference type="InterPro" id="IPR009057">
    <property type="entry name" value="Homeodomain-like_sf"/>
</dbReference>
<evidence type="ECO:0008006" key="5">
    <source>
        <dbReference type="Google" id="ProtNLM"/>
    </source>
</evidence>
<feature type="domain" description="Tc1-like transposase DDE" evidence="2">
    <location>
        <begin position="147"/>
        <end position="306"/>
    </location>
</feature>
<dbReference type="EMBL" id="JAKMXF010000302">
    <property type="protein sequence ID" value="KAI6651789.1"/>
    <property type="molecule type" value="Genomic_DNA"/>
</dbReference>
<proteinExistence type="predicted"/>
<dbReference type="InterPro" id="IPR002492">
    <property type="entry name" value="Transposase_Tc1-like"/>
</dbReference>
<dbReference type="InterPro" id="IPR038717">
    <property type="entry name" value="Tc1-like_DDE_dom"/>
</dbReference>
<keyword evidence="4" id="KW-1185">Reference proteome</keyword>
<evidence type="ECO:0000259" key="2">
    <source>
        <dbReference type="Pfam" id="PF13358"/>
    </source>
</evidence>
<dbReference type="InterPro" id="IPR036397">
    <property type="entry name" value="RNaseH_sf"/>
</dbReference>
<dbReference type="PANTHER" id="PTHR47326:SF1">
    <property type="entry name" value="HTH PSQ-TYPE DOMAIN-CONTAINING PROTEIN"/>
    <property type="match status" value="1"/>
</dbReference>
<reference evidence="3 4" key="1">
    <citation type="journal article" date="2023" name="BMC Biol.">
        <title>The compact genome of the sponge Oopsacas minuta (Hexactinellida) is lacking key metazoan core genes.</title>
        <authorList>
            <person name="Santini S."/>
            <person name="Schenkelaars Q."/>
            <person name="Jourda C."/>
            <person name="Duchesne M."/>
            <person name="Belahbib H."/>
            <person name="Rocher C."/>
            <person name="Selva M."/>
            <person name="Riesgo A."/>
            <person name="Vervoort M."/>
            <person name="Leys S.P."/>
            <person name="Kodjabachian L."/>
            <person name="Le Bivic A."/>
            <person name="Borchiellini C."/>
            <person name="Claverie J.M."/>
            <person name="Renard E."/>
        </authorList>
    </citation>
    <scope>NUCLEOTIDE SEQUENCE [LARGE SCALE GENOMIC DNA]</scope>
    <source>
        <strain evidence="3">SPO-2</strain>
    </source>
</reference>
<evidence type="ECO:0000259" key="1">
    <source>
        <dbReference type="Pfam" id="PF01498"/>
    </source>
</evidence>
<feature type="domain" description="Transposase Tc1-like" evidence="1">
    <location>
        <begin position="77"/>
        <end position="133"/>
    </location>
</feature>
<dbReference type="SUPFAM" id="SSF46689">
    <property type="entry name" value="Homeodomain-like"/>
    <property type="match status" value="1"/>
</dbReference>
<evidence type="ECO:0000313" key="4">
    <source>
        <dbReference type="Proteomes" id="UP001165289"/>
    </source>
</evidence>
<organism evidence="3 4">
    <name type="scientific">Oopsacas minuta</name>
    <dbReference type="NCBI Taxonomy" id="111878"/>
    <lineage>
        <taxon>Eukaryota</taxon>
        <taxon>Metazoa</taxon>
        <taxon>Porifera</taxon>
        <taxon>Hexactinellida</taxon>
        <taxon>Hexasterophora</taxon>
        <taxon>Lyssacinosida</taxon>
        <taxon>Leucopsacidae</taxon>
        <taxon>Oopsacas</taxon>
    </lineage>
</organism>
<accession>A0AAV7JTJ4</accession>
<dbReference type="PANTHER" id="PTHR47326">
    <property type="entry name" value="TRANSPOSABLE ELEMENT TC3 TRANSPOSASE-LIKE PROTEIN"/>
    <property type="match status" value="1"/>
</dbReference>
<sequence>MNVRLEKVEVHNRAIGMLLSGKTQKTVALSLGKDVSTIQRWWCKHKAHKSLQHKRGAGRPKKLSRVSKIVIAKSLGKRHKSTRSMAKKLTNMGNTVSKDTVHRYLFKDLKVHPYKRPKTPLLTEFHKKNRLSFYMDKVNWAVDDWKRVLWSDESPYELFHPLNPQNDRIWARDGTQVTPRQTVKFPAKVMVWGMVSYQALSTLHILPQKETINAKYYIDEILEGPCIQALRRTDENRGILERKMIPDMSKAIFMQDGAPAHTARKTQDWCRQNLPGFWEKQKWPGNSPDLNPIENIWSIVQDKIDKMKPAVNVNYLEKMLKNAWSSIDPDILERLYLGMPMRVQKCIELSGEYIGK</sequence>
<dbReference type="GO" id="GO:0003677">
    <property type="term" value="F:DNA binding"/>
    <property type="evidence" value="ECO:0007669"/>
    <property type="project" value="InterPro"/>
</dbReference>
<dbReference type="GO" id="GO:0015074">
    <property type="term" value="P:DNA integration"/>
    <property type="evidence" value="ECO:0007669"/>
    <property type="project" value="InterPro"/>
</dbReference>
<dbReference type="AlphaFoldDB" id="A0AAV7JTJ4"/>
<comment type="caution">
    <text evidence="3">The sequence shown here is derived from an EMBL/GenBank/DDBJ whole genome shotgun (WGS) entry which is preliminary data.</text>
</comment>
<dbReference type="Proteomes" id="UP001165289">
    <property type="component" value="Unassembled WGS sequence"/>
</dbReference>
<dbReference type="Gene3D" id="3.30.420.10">
    <property type="entry name" value="Ribonuclease H-like superfamily/Ribonuclease H"/>
    <property type="match status" value="1"/>
</dbReference>
<name>A0AAV7JTJ4_9METZ</name>
<dbReference type="Pfam" id="PF13358">
    <property type="entry name" value="DDE_3"/>
    <property type="match status" value="1"/>
</dbReference>
<evidence type="ECO:0000313" key="3">
    <source>
        <dbReference type="EMBL" id="KAI6651789.1"/>
    </source>
</evidence>
<dbReference type="Pfam" id="PF01498">
    <property type="entry name" value="HTH_Tnp_Tc3_2"/>
    <property type="match status" value="1"/>
</dbReference>